<name>A0A0F8YGF0_9ZZZZ</name>
<feature type="non-terminal residue" evidence="2">
    <location>
        <position position="1"/>
    </location>
</feature>
<evidence type="ECO:0008006" key="3">
    <source>
        <dbReference type="Google" id="ProtNLM"/>
    </source>
</evidence>
<gene>
    <name evidence="2" type="ORF">LCGC14_2822400</name>
</gene>
<dbReference type="EMBL" id="LAZR01053530">
    <property type="protein sequence ID" value="KKK80548.1"/>
    <property type="molecule type" value="Genomic_DNA"/>
</dbReference>
<organism evidence="2">
    <name type="scientific">marine sediment metagenome</name>
    <dbReference type="NCBI Taxonomy" id="412755"/>
    <lineage>
        <taxon>unclassified sequences</taxon>
        <taxon>metagenomes</taxon>
        <taxon>ecological metagenomes</taxon>
    </lineage>
</organism>
<dbReference type="AlphaFoldDB" id="A0A0F8YGF0"/>
<feature type="compositionally biased region" description="Gly residues" evidence="1">
    <location>
        <begin position="375"/>
        <end position="393"/>
    </location>
</feature>
<sequence>KGPLARILSLDLLGQSDTPFRFALDPVFATTTRLGQFPRLGIDLAAVLHGDAPQFGEVVESPADAARFALQQVSPIAVSGLLGTETARIGATGAGIQSSGLNIMAEGLRDLLARRFEDKFGREFNSEAPTDWEKARTDPTLRPIVDAMQRFGLGSLTLREEREATGRLGGVATEKAEQGFDAVQERIGRGEFGDLSEDNQGRRAIWDRVGDIRTGRRAIFAATSEAFPKETERGAGREPRTDIGRARRKMDEVFDRHPNLFTEEDWAAFEADIDRSLTAREQAIVEQETGLGRHRLEDSWHDLNVGLDEYYEIPAEDARGTRARELWRRQHPQQDAQLWVLGRVSRVLSTRAGNIGQRLGRRAFGQAVQPSRGAPSGGGFGGGFGGNGFRTGF</sequence>
<evidence type="ECO:0000313" key="2">
    <source>
        <dbReference type="EMBL" id="KKK80548.1"/>
    </source>
</evidence>
<evidence type="ECO:0000256" key="1">
    <source>
        <dbReference type="SAM" id="MobiDB-lite"/>
    </source>
</evidence>
<reference evidence="2" key="1">
    <citation type="journal article" date="2015" name="Nature">
        <title>Complex archaea that bridge the gap between prokaryotes and eukaryotes.</title>
        <authorList>
            <person name="Spang A."/>
            <person name="Saw J.H."/>
            <person name="Jorgensen S.L."/>
            <person name="Zaremba-Niedzwiedzka K."/>
            <person name="Martijn J."/>
            <person name="Lind A.E."/>
            <person name="van Eijk R."/>
            <person name="Schleper C."/>
            <person name="Guy L."/>
            <person name="Ettema T.J."/>
        </authorList>
    </citation>
    <scope>NUCLEOTIDE SEQUENCE</scope>
</reference>
<protein>
    <recommendedName>
        <fullName evidence="3">Large polyvalent protein associated domain-containing protein</fullName>
    </recommendedName>
</protein>
<proteinExistence type="predicted"/>
<comment type="caution">
    <text evidence="2">The sequence shown here is derived from an EMBL/GenBank/DDBJ whole genome shotgun (WGS) entry which is preliminary data.</text>
</comment>
<accession>A0A0F8YGF0</accession>
<feature type="region of interest" description="Disordered" evidence="1">
    <location>
        <begin position="367"/>
        <end position="393"/>
    </location>
</feature>